<proteinExistence type="predicted"/>
<organism evidence="1 2">
    <name type="scientific">Bailinhaonella thermotolerans</name>
    <dbReference type="NCBI Taxonomy" id="1070861"/>
    <lineage>
        <taxon>Bacteria</taxon>
        <taxon>Bacillati</taxon>
        <taxon>Actinomycetota</taxon>
        <taxon>Actinomycetes</taxon>
        <taxon>Streptosporangiales</taxon>
        <taxon>Streptosporangiaceae</taxon>
        <taxon>Bailinhaonella</taxon>
    </lineage>
</organism>
<dbReference type="EMBL" id="QZEY01000016">
    <property type="protein sequence ID" value="RJL24118.1"/>
    <property type="molecule type" value="Genomic_DNA"/>
</dbReference>
<protein>
    <submittedName>
        <fullName evidence="1">DUF1841 family protein</fullName>
    </submittedName>
</protein>
<evidence type="ECO:0000313" key="1">
    <source>
        <dbReference type="EMBL" id="RJL24118.1"/>
    </source>
</evidence>
<keyword evidence="2" id="KW-1185">Reference proteome</keyword>
<dbReference type="Pfam" id="PF08897">
    <property type="entry name" value="DUF1841"/>
    <property type="match status" value="1"/>
</dbReference>
<dbReference type="AlphaFoldDB" id="A0A3A4AS25"/>
<dbReference type="Proteomes" id="UP000265768">
    <property type="component" value="Unassembled WGS sequence"/>
</dbReference>
<accession>A0A3A4AS25</accession>
<gene>
    <name evidence="1" type="ORF">D5H75_30145</name>
</gene>
<dbReference type="InterPro" id="IPR014993">
    <property type="entry name" value="DUF1841"/>
</dbReference>
<comment type="caution">
    <text evidence="1">The sequence shown here is derived from an EMBL/GenBank/DDBJ whole genome shotgun (WGS) entry which is preliminary data.</text>
</comment>
<name>A0A3A4AS25_9ACTN</name>
<evidence type="ECO:0000313" key="2">
    <source>
        <dbReference type="Proteomes" id="UP000265768"/>
    </source>
</evidence>
<reference evidence="1 2" key="1">
    <citation type="submission" date="2018-09" db="EMBL/GenBank/DDBJ databases">
        <title>YIM 75507 draft genome.</title>
        <authorList>
            <person name="Tang S."/>
            <person name="Feng Y."/>
        </authorList>
    </citation>
    <scope>NUCLEOTIDE SEQUENCE [LARGE SCALE GENOMIC DNA]</scope>
    <source>
        <strain evidence="1 2">YIM 75507</strain>
    </source>
</reference>
<sequence length="485" mass="52509">MFELLLRGARGLLREPGPVEAELLAARLIAPWWRTRLPGDDAEAVLADGAVTYASRLRRPESVALLRALAVLGPPGVRAKSAAAADALVALGVEDPEWAAGLGSAVPAQAWVLADVFGDQETILIAFDQAGSQHAVVTLIDHNLGGAAVDAVGMTDADAALQALRADQAARRFAALSPLDVAEAGVRLSRALSATAELDRADVSDELAETRPFLLRRLEAIPSAPAEPYDDQPDEDAVVAGFLASAPDLPAEADSLARVLLRGGAALDPERPLRISPAKLELVAGDWLPEHVLLTGAQEAALPAVLRAWTDFTADRMDLPDEARRQVVTAALELSADLSLLLDPEEDNPYLAEGEEYDPETVRRRRFALPYTLVRSEWGDLSDEEHRRTLIELEHAGRNEPAHHMTAHLIAVNQLWINDPPIVWGTVQRLMADGHTRHDVLHMLASAILSQVWRTMKDKAAFDPESYARALDALPESVFSLRRPD</sequence>